<dbReference type="RefSeq" id="WP_015564966.1">
    <property type="nucleotide sequence ID" value="NZ_CP015406.2"/>
</dbReference>
<gene>
    <name evidence="1" type="ORF">I5Q84_07665</name>
</gene>
<dbReference type="Pfam" id="PF14202">
    <property type="entry name" value="TnpW"/>
    <property type="match status" value="1"/>
</dbReference>
<evidence type="ECO:0000313" key="2">
    <source>
        <dbReference type="Proteomes" id="UP000595792"/>
    </source>
</evidence>
<reference evidence="1 2" key="1">
    <citation type="submission" date="2020-11" db="EMBL/GenBank/DDBJ databases">
        <title>Closed and high quality bacterial genomes of the OMM12 community.</title>
        <authorList>
            <person name="Marbouty M."/>
            <person name="Lamy-Besnier Q."/>
            <person name="Debarbieux L."/>
            <person name="Koszul R."/>
        </authorList>
    </citation>
    <scope>NUCLEOTIDE SEQUENCE [LARGE SCALE GENOMIC DNA]</scope>
    <source>
        <strain evidence="1 2">YL31</strain>
    </source>
</reference>
<sequence length="53" mass="5744">MAEQNHPAMITETKINGVTFVVQSSFKEGGTETAVSKMAQVLKNELRGKESCS</sequence>
<dbReference type="EMBL" id="CP065315">
    <property type="protein sequence ID" value="QQR07344.1"/>
    <property type="molecule type" value="Genomic_DNA"/>
</dbReference>
<dbReference type="Proteomes" id="UP000595792">
    <property type="component" value="Chromosome"/>
</dbReference>
<accession>A0AAX1KN50</accession>
<protein>
    <submittedName>
        <fullName evidence="1">Transposon-encoded TnpW family protein</fullName>
    </submittedName>
</protein>
<organism evidence="1 2">
    <name type="scientific">Flavonifractor plautii</name>
    <name type="common">Fusobacterium plautii</name>
    <dbReference type="NCBI Taxonomy" id="292800"/>
    <lineage>
        <taxon>Bacteria</taxon>
        <taxon>Bacillati</taxon>
        <taxon>Bacillota</taxon>
        <taxon>Clostridia</taxon>
        <taxon>Eubacteriales</taxon>
        <taxon>Oscillospiraceae</taxon>
        <taxon>Flavonifractor</taxon>
    </lineage>
</organism>
<name>A0AAX1KN50_FLAPL</name>
<evidence type="ECO:0000313" key="1">
    <source>
        <dbReference type="EMBL" id="QQR07344.1"/>
    </source>
</evidence>
<dbReference type="AlphaFoldDB" id="A0AAX1KN50"/>
<dbReference type="InterPro" id="IPR026990">
    <property type="entry name" value="TnpW"/>
</dbReference>
<proteinExistence type="predicted"/>